<accession>A0A4P7NH20</accession>
<dbReference type="Proteomes" id="UP000294847">
    <property type="component" value="Chromosome 4"/>
</dbReference>
<reference evidence="1 2" key="1">
    <citation type="journal article" date="2019" name="Mol. Biol. Evol.">
        <title>Blast fungal genomes show frequent chromosomal changes, gene gains and losses, and effector gene turnover.</title>
        <authorList>
            <person name="Gomez Luciano L.B."/>
            <person name="Jason Tsai I."/>
            <person name="Chuma I."/>
            <person name="Tosa Y."/>
            <person name="Chen Y.H."/>
            <person name="Li J.Y."/>
            <person name="Li M.Y."/>
            <person name="Jade Lu M.Y."/>
            <person name="Nakayashiki H."/>
            <person name="Li W.H."/>
        </authorList>
    </citation>
    <scope>NUCLEOTIDE SEQUENCE [LARGE SCALE GENOMIC DNA]</scope>
    <source>
        <strain evidence="1">MZ5-1-6</strain>
    </source>
</reference>
<evidence type="ECO:0000313" key="2">
    <source>
        <dbReference type="Proteomes" id="UP000294847"/>
    </source>
</evidence>
<evidence type="ECO:0000313" key="1">
    <source>
        <dbReference type="EMBL" id="QBZ61247.1"/>
    </source>
</evidence>
<gene>
    <name evidence="1" type="ORF">PoMZ_08195</name>
</gene>
<protein>
    <submittedName>
        <fullName evidence="1">Uncharacterized protein</fullName>
    </submittedName>
</protein>
<sequence length="78" mass="8939">MDTCTFDNWAANYKNLRKENYLGHGKFNPNSLVGECLVDRTLNANVLAVAVRWAQFCIRGALQRTHYARGWGAEQKQH</sequence>
<proteinExistence type="predicted"/>
<dbReference type="AlphaFoldDB" id="A0A4P7NH20"/>
<dbReference type="EMBL" id="CP034207">
    <property type="protein sequence ID" value="QBZ61247.1"/>
    <property type="molecule type" value="Genomic_DNA"/>
</dbReference>
<name>A0A4P7NH20_PYROR</name>
<organism evidence="1 2">
    <name type="scientific">Pyricularia oryzae</name>
    <name type="common">Rice blast fungus</name>
    <name type="synonym">Magnaporthe oryzae</name>
    <dbReference type="NCBI Taxonomy" id="318829"/>
    <lineage>
        <taxon>Eukaryota</taxon>
        <taxon>Fungi</taxon>
        <taxon>Dikarya</taxon>
        <taxon>Ascomycota</taxon>
        <taxon>Pezizomycotina</taxon>
        <taxon>Sordariomycetes</taxon>
        <taxon>Sordariomycetidae</taxon>
        <taxon>Magnaporthales</taxon>
        <taxon>Pyriculariaceae</taxon>
        <taxon>Pyricularia</taxon>
    </lineage>
</organism>